<keyword evidence="1" id="KW-0472">Membrane</keyword>
<dbReference type="Proteomes" id="UP000007148">
    <property type="component" value="Unassembled WGS sequence"/>
</dbReference>
<dbReference type="SUPFAM" id="SSF53474">
    <property type="entry name" value="alpha/beta-Hydrolases"/>
    <property type="match status" value="1"/>
</dbReference>
<dbReference type="PANTHER" id="PTHR11559">
    <property type="entry name" value="CARBOXYLESTERASE"/>
    <property type="match status" value="1"/>
</dbReference>
<keyword evidence="4" id="KW-1185">Reference proteome</keyword>
<evidence type="ECO:0000259" key="2">
    <source>
        <dbReference type="Pfam" id="PF00135"/>
    </source>
</evidence>
<protein>
    <recommendedName>
        <fullName evidence="2">Carboxylesterase type B domain-containing protein</fullName>
    </recommendedName>
</protein>
<evidence type="ECO:0000313" key="4">
    <source>
        <dbReference type="Proteomes" id="UP000007148"/>
    </source>
</evidence>
<dbReference type="InterPro" id="IPR002018">
    <property type="entry name" value="CarbesteraseB"/>
</dbReference>
<dbReference type="Pfam" id="PF00135">
    <property type="entry name" value="COesterase"/>
    <property type="match status" value="1"/>
</dbReference>
<reference evidence="3 4" key="1">
    <citation type="journal article" date="2011" name="PLoS Pathog.">
        <title>Endophytic Life Strategies Decoded by Genome and Transcriptome Analyses of the Mutualistic Root Symbiont Piriformospora indica.</title>
        <authorList>
            <person name="Zuccaro A."/>
            <person name="Lahrmann U."/>
            <person name="Guldener U."/>
            <person name="Langen G."/>
            <person name="Pfiffi S."/>
            <person name="Biedenkopf D."/>
            <person name="Wong P."/>
            <person name="Samans B."/>
            <person name="Grimm C."/>
            <person name="Basiewicz M."/>
            <person name="Murat C."/>
            <person name="Martin F."/>
            <person name="Kogel K.H."/>
        </authorList>
    </citation>
    <scope>NUCLEOTIDE SEQUENCE [LARGE SCALE GENOMIC DNA]</scope>
    <source>
        <strain evidence="3 4">DSM 11827</strain>
    </source>
</reference>
<dbReference type="Gene3D" id="3.40.50.1820">
    <property type="entry name" value="alpha/beta hydrolase"/>
    <property type="match status" value="1"/>
</dbReference>
<keyword evidence="1" id="KW-1133">Transmembrane helix</keyword>
<dbReference type="InParanoid" id="G4TN27"/>
<comment type="caution">
    <text evidence="3">The sequence shown here is derived from an EMBL/GenBank/DDBJ whole genome shotgun (WGS) entry which is preliminary data.</text>
</comment>
<accession>G4TN27</accession>
<evidence type="ECO:0000313" key="3">
    <source>
        <dbReference type="EMBL" id="CCA72718.2"/>
    </source>
</evidence>
<dbReference type="HOGENOM" id="CLU_1372683_0_0_1"/>
<name>G4TN27_SERID</name>
<evidence type="ECO:0000256" key="1">
    <source>
        <dbReference type="SAM" id="Phobius"/>
    </source>
</evidence>
<organism evidence="3 4">
    <name type="scientific">Serendipita indica (strain DSM 11827)</name>
    <name type="common">Root endophyte fungus</name>
    <name type="synonym">Piriformospora indica</name>
    <dbReference type="NCBI Taxonomy" id="1109443"/>
    <lineage>
        <taxon>Eukaryota</taxon>
        <taxon>Fungi</taxon>
        <taxon>Dikarya</taxon>
        <taxon>Basidiomycota</taxon>
        <taxon>Agaricomycotina</taxon>
        <taxon>Agaricomycetes</taxon>
        <taxon>Sebacinales</taxon>
        <taxon>Serendipitaceae</taxon>
        <taxon>Serendipita</taxon>
    </lineage>
</organism>
<feature type="domain" description="Carboxylesterase type B" evidence="2">
    <location>
        <begin position="47"/>
        <end position="190"/>
    </location>
</feature>
<dbReference type="EMBL" id="CAFZ01000179">
    <property type="protein sequence ID" value="CCA72718.2"/>
    <property type="molecule type" value="Genomic_DNA"/>
</dbReference>
<feature type="transmembrane region" description="Helical" evidence="1">
    <location>
        <begin position="7"/>
        <end position="24"/>
    </location>
</feature>
<dbReference type="AlphaFoldDB" id="G4TN27"/>
<keyword evidence="1" id="KW-0812">Transmembrane</keyword>
<dbReference type="STRING" id="1109443.G4TN27"/>
<dbReference type="InterPro" id="IPR050309">
    <property type="entry name" value="Type-B_Carboxylest/Lipase"/>
</dbReference>
<dbReference type="InterPro" id="IPR029058">
    <property type="entry name" value="AB_hydrolase_fold"/>
</dbReference>
<gene>
    <name evidence="3" type="ORF">PIIN_06655</name>
</gene>
<dbReference type="eggNOG" id="KOG1516">
    <property type="taxonomic scope" value="Eukaryota"/>
</dbReference>
<proteinExistence type="predicted"/>
<sequence>MWQTKPLIVLGTSVALVAVLIQYLRVSSISITVGNLVYRGTLSPSGQTAIFYGIPYAQPPLGELRFRAPVPLDLSTDASQSVKVVDGRKEPKFCVQSTMFPSDTEHGGAGSEDCLHLNIYTSTEHAKLLSPSPAPTGASRLLPVMVYIHGGGFLGGNPLSWPFDHWIEQSPDLVIVSIYYRLNVFGFLTPPSEEDALSI</sequence>
<dbReference type="OrthoDB" id="408631at2759"/>